<organism evidence="2 3">
    <name type="scientific">Hominifimenecus microfluidus</name>
    <dbReference type="NCBI Taxonomy" id="2885348"/>
    <lineage>
        <taxon>Bacteria</taxon>
        <taxon>Bacillati</taxon>
        <taxon>Bacillota</taxon>
        <taxon>Clostridia</taxon>
        <taxon>Lachnospirales</taxon>
        <taxon>Lachnospiraceae</taxon>
        <taxon>Hominifimenecus</taxon>
    </lineage>
</organism>
<evidence type="ECO:0000313" key="3">
    <source>
        <dbReference type="Proteomes" id="UP001198182"/>
    </source>
</evidence>
<accession>A0AAE3ECP4</accession>
<dbReference type="Proteomes" id="UP001198182">
    <property type="component" value="Unassembled WGS sequence"/>
</dbReference>
<dbReference type="SUPFAM" id="SSF51658">
    <property type="entry name" value="Xylose isomerase-like"/>
    <property type="match status" value="1"/>
</dbReference>
<dbReference type="InterPro" id="IPR013022">
    <property type="entry name" value="Xyl_isomerase-like_TIM-brl"/>
</dbReference>
<dbReference type="PANTHER" id="PTHR12110:SF21">
    <property type="entry name" value="XYLOSE ISOMERASE-LIKE TIM BARREL DOMAIN-CONTAINING PROTEIN"/>
    <property type="match status" value="1"/>
</dbReference>
<comment type="caution">
    <text evidence="2">The sequence shown here is derived from an EMBL/GenBank/DDBJ whole genome shotgun (WGS) entry which is preliminary data.</text>
</comment>
<keyword evidence="2" id="KW-0413">Isomerase</keyword>
<name>A0AAE3ECP4_9FIRM</name>
<dbReference type="RefSeq" id="WP_308454655.1">
    <property type="nucleotide sequence ID" value="NZ_JAJEQR010000055.1"/>
</dbReference>
<evidence type="ECO:0000259" key="1">
    <source>
        <dbReference type="Pfam" id="PF01261"/>
    </source>
</evidence>
<keyword evidence="3" id="KW-1185">Reference proteome</keyword>
<dbReference type="PANTHER" id="PTHR12110">
    <property type="entry name" value="HYDROXYPYRUVATE ISOMERASE"/>
    <property type="match status" value="1"/>
</dbReference>
<dbReference type="EMBL" id="JAJEQR010000055">
    <property type="protein sequence ID" value="MCC2232219.1"/>
    <property type="molecule type" value="Genomic_DNA"/>
</dbReference>
<reference evidence="2" key="1">
    <citation type="submission" date="2021-10" db="EMBL/GenBank/DDBJ databases">
        <title>Anaerobic single-cell dispensing facilitates the cultivation of human gut bacteria.</title>
        <authorList>
            <person name="Afrizal A."/>
        </authorList>
    </citation>
    <scope>NUCLEOTIDE SEQUENCE</scope>
    <source>
        <strain evidence="2">CLA-AA-H215</strain>
    </source>
</reference>
<dbReference type="GO" id="GO:0016853">
    <property type="term" value="F:isomerase activity"/>
    <property type="evidence" value="ECO:0007669"/>
    <property type="project" value="UniProtKB-KW"/>
</dbReference>
<dbReference type="InterPro" id="IPR050312">
    <property type="entry name" value="IolE/XylAMocC-like"/>
</dbReference>
<dbReference type="Gene3D" id="3.20.20.150">
    <property type="entry name" value="Divalent-metal-dependent TIM barrel enzymes"/>
    <property type="match status" value="1"/>
</dbReference>
<evidence type="ECO:0000313" key="2">
    <source>
        <dbReference type="EMBL" id="MCC2232219.1"/>
    </source>
</evidence>
<gene>
    <name evidence="2" type="ORF">LKD81_14660</name>
</gene>
<feature type="domain" description="Xylose isomerase-like TIM barrel" evidence="1">
    <location>
        <begin position="30"/>
        <end position="255"/>
    </location>
</feature>
<dbReference type="Pfam" id="PF01261">
    <property type="entry name" value="AP_endonuc_2"/>
    <property type="match status" value="1"/>
</dbReference>
<dbReference type="InterPro" id="IPR036237">
    <property type="entry name" value="Xyl_isomerase-like_sf"/>
</dbReference>
<dbReference type="AlphaFoldDB" id="A0AAE3ECP4"/>
<proteinExistence type="predicted"/>
<sequence length="279" mass="32421">MKLASIDRISVLNIHYINYSLDYFLDCQQALGVKNVELLAGRQGMWLDHKGSIDPKIIKKKLDDRGLKCPVITPDNCMLGYQFAAKEPELRERSYNYFVNGIRLGAELGAKILAANSGWGYWNEPEEEGFKRSVEMHQRLSEVAAEYGMQIACESLRPQESRIGYRIDQIKHLFDEVNRPNFKVMIDFTAMSVAGETIQQWFDTFGVENIIHSHFQDCNPYGHYIWGDGNRNLRQDVEDMLKNGYQGLFSQEITDGGYYEDPFFYDKRNMYNLKHYFGE</sequence>
<protein>
    <submittedName>
        <fullName evidence="2">Sugar phosphate isomerase/epimerase</fullName>
    </submittedName>
</protein>